<reference evidence="1 2" key="1">
    <citation type="journal article" date="2018" name="MBio">
        <title>Comparative Genomics Reveals the Core Gene Toolbox for the Fungus-Insect Symbiosis.</title>
        <authorList>
            <person name="Wang Y."/>
            <person name="Stata M."/>
            <person name="Wang W."/>
            <person name="Stajich J.E."/>
            <person name="White M.M."/>
            <person name="Moncalvo J.M."/>
        </authorList>
    </citation>
    <scope>NUCLEOTIDE SEQUENCE [LARGE SCALE GENOMIC DNA]</scope>
    <source>
        <strain evidence="1 2">SWE-8-4</strain>
    </source>
</reference>
<organism evidence="1 2">
    <name type="scientific">Smittium simulii</name>
    <dbReference type="NCBI Taxonomy" id="133385"/>
    <lineage>
        <taxon>Eukaryota</taxon>
        <taxon>Fungi</taxon>
        <taxon>Fungi incertae sedis</taxon>
        <taxon>Zoopagomycota</taxon>
        <taxon>Kickxellomycotina</taxon>
        <taxon>Harpellomycetes</taxon>
        <taxon>Harpellales</taxon>
        <taxon>Legeriomycetaceae</taxon>
        <taxon>Smittium</taxon>
    </lineage>
</organism>
<name>A0A2T9YTB7_9FUNG</name>
<dbReference type="AlphaFoldDB" id="A0A2T9YTB7"/>
<gene>
    <name evidence="1" type="ORF">BB561_001712</name>
</gene>
<comment type="caution">
    <text evidence="1">The sequence shown here is derived from an EMBL/GenBank/DDBJ whole genome shotgun (WGS) entry which is preliminary data.</text>
</comment>
<protein>
    <submittedName>
        <fullName evidence="1">Uncharacterized protein</fullName>
    </submittedName>
</protein>
<dbReference type="EMBL" id="MBFR01000052">
    <property type="protein sequence ID" value="PVU95592.1"/>
    <property type="molecule type" value="Genomic_DNA"/>
</dbReference>
<dbReference type="Proteomes" id="UP000245383">
    <property type="component" value="Unassembled WGS sequence"/>
</dbReference>
<sequence length="97" mass="10927">MSTGDSMSTMINEPLDLVKLCLDEQTLQHLQINDMPTKFKMIVIKSIIQATVPTYSAKCGKSAAMVRLRQELSLTDLNRKTALARTRAFSKWINSHT</sequence>
<evidence type="ECO:0000313" key="2">
    <source>
        <dbReference type="Proteomes" id="UP000245383"/>
    </source>
</evidence>
<proteinExistence type="predicted"/>
<keyword evidence="2" id="KW-1185">Reference proteome</keyword>
<evidence type="ECO:0000313" key="1">
    <source>
        <dbReference type="EMBL" id="PVU95592.1"/>
    </source>
</evidence>
<accession>A0A2T9YTB7</accession>